<dbReference type="AlphaFoldDB" id="E0UPQ0"/>
<dbReference type="KEGG" id="sua:Saut_0593"/>
<accession>E0UPQ0</accession>
<feature type="transmembrane region" description="Helical" evidence="1">
    <location>
        <begin position="116"/>
        <end position="135"/>
    </location>
</feature>
<evidence type="ECO:0000313" key="4">
    <source>
        <dbReference type="Proteomes" id="UP000007803"/>
    </source>
</evidence>
<keyword evidence="1" id="KW-1133">Transmembrane helix</keyword>
<feature type="transmembrane region" description="Helical" evidence="1">
    <location>
        <begin position="36"/>
        <end position="56"/>
    </location>
</feature>
<dbReference type="STRING" id="563040.Saut_0593"/>
<reference evidence="4" key="1">
    <citation type="journal article" date="2010" name="Stand. Genomic Sci.">
        <title>Complete genome sequence of Sulfurimonas autotrophica type strain (OK10).</title>
        <authorList>
            <person name="Sikorski J."/>
            <person name="Munk C."/>
            <person name="Lapidus A."/>
            <person name="Djao O."/>
            <person name="Lucas S."/>
            <person name="Glavina Del Rio T."/>
            <person name="Nolan M."/>
            <person name="Tice H."/>
            <person name="Han C."/>
            <person name="Cheng J."/>
            <person name="Tapia R."/>
            <person name="Goodwin L."/>
            <person name="Pitluck S."/>
            <person name="Liolios K."/>
            <person name="Ivanova N."/>
            <person name="Mavromatis K."/>
            <person name="Mikhailova N."/>
            <person name="Pati A."/>
            <person name="Sims D."/>
            <person name="Meincke L."/>
            <person name="Brettin T."/>
            <person name="Detter J."/>
            <person name="Chen A."/>
            <person name="Palaniappan K."/>
            <person name="Land M."/>
            <person name="Hauser L."/>
            <person name="Chang Y."/>
            <person name="Jeffries C."/>
            <person name="Rohde M."/>
            <person name="Lang E."/>
            <person name="Spring S."/>
            <person name="Goker M."/>
            <person name="Woyke T."/>
            <person name="Bristow J."/>
            <person name="Eisen J."/>
            <person name="Markowitz V."/>
            <person name="Hugenholtz P."/>
            <person name="Kyrpides N."/>
            <person name="Klenk H."/>
        </authorList>
    </citation>
    <scope>NUCLEOTIDE SEQUENCE [LARGE SCALE GENOMIC DNA]</scope>
    <source>
        <strain evidence="4">ATCC BAA-671 / DSM 16294 / JCM 11897 / OK10</strain>
    </source>
</reference>
<keyword evidence="1" id="KW-0812">Transmembrane</keyword>
<evidence type="ECO:0000256" key="1">
    <source>
        <dbReference type="SAM" id="Phobius"/>
    </source>
</evidence>
<dbReference type="EMBL" id="CP002205">
    <property type="protein sequence ID" value="ADN08642.1"/>
    <property type="molecule type" value="Genomic_DNA"/>
</dbReference>
<feature type="transmembrane region" description="Helical" evidence="1">
    <location>
        <begin position="85"/>
        <end position="110"/>
    </location>
</feature>
<dbReference type="eggNOG" id="COG1238">
    <property type="taxonomic scope" value="Bacteria"/>
</dbReference>
<dbReference type="RefSeq" id="WP_013326398.1">
    <property type="nucleotide sequence ID" value="NC_014506.1"/>
</dbReference>
<dbReference type="Pfam" id="PF09335">
    <property type="entry name" value="VTT_dom"/>
    <property type="match status" value="1"/>
</dbReference>
<feature type="domain" description="VTT" evidence="2">
    <location>
        <begin position="33"/>
        <end position="134"/>
    </location>
</feature>
<organism evidence="3 4">
    <name type="scientific">Sulfurimonas autotrophica (strain ATCC BAA-671 / DSM 16294 / JCM 11897 / OK10)</name>
    <dbReference type="NCBI Taxonomy" id="563040"/>
    <lineage>
        <taxon>Bacteria</taxon>
        <taxon>Pseudomonadati</taxon>
        <taxon>Campylobacterota</taxon>
        <taxon>Epsilonproteobacteria</taxon>
        <taxon>Campylobacterales</taxon>
        <taxon>Sulfurimonadaceae</taxon>
        <taxon>Sulfurimonas</taxon>
    </lineage>
</organism>
<proteinExistence type="predicted"/>
<evidence type="ECO:0000259" key="2">
    <source>
        <dbReference type="Pfam" id="PF09335"/>
    </source>
</evidence>
<keyword evidence="1" id="KW-0472">Membrane</keyword>
<dbReference type="OrthoDB" id="5419086at2"/>
<protein>
    <submittedName>
        <fullName evidence="3">SNARE associated Golgi protein-related protein</fullName>
    </submittedName>
</protein>
<dbReference type="InterPro" id="IPR032816">
    <property type="entry name" value="VTT_dom"/>
</dbReference>
<dbReference type="PANTHER" id="PTHR42709">
    <property type="entry name" value="ALKALINE PHOSPHATASE LIKE PROTEIN"/>
    <property type="match status" value="1"/>
</dbReference>
<evidence type="ECO:0000313" key="3">
    <source>
        <dbReference type="EMBL" id="ADN08642.1"/>
    </source>
</evidence>
<name>E0UPQ0_SULAO</name>
<dbReference type="InterPro" id="IPR051311">
    <property type="entry name" value="DedA_domain"/>
</dbReference>
<dbReference type="PANTHER" id="PTHR42709:SF4">
    <property type="entry name" value="INNER MEMBRANE PROTEIN YQAA"/>
    <property type="match status" value="1"/>
</dbReference>
<keyword evidence="4" id="KW-1185">Reference proteome</keyword>
<sequence length="136" mass="15217">MVYLTLFLSSFAAATFLPVVSEAVLAYDITAGYNIYALLGAATIGNTLGSCVNYFLGRKGLDYLERKKYVKMTSFKKAETMFDRYGAVVLLLSWAPVIGDPITFVAGVLHYDFKRFFLLVLFAKGIRYIAFALFFI</sequence>
<dbReference type="HOGENOM" id="CLU_125997_2_0_7"/>
<dbReference type="Proteomes" id="UP000007803">
    <property type="component" value="Chromosome"/>
</dbReference>
<gene>
    <name evidence="3" type="ordered locus">Saut_0593</name>
</gene>